<reference evidence="1" key="1">
    <citation type="submission" date="2015-12" db="EMBL/GenBank/DDBJ databases">
        <title>Gene expression during late stages of embryo sac development: a critical building block for successful pollen-pistil interactions.</title>
        <authorList>
            <person name="Liu Y."/>
            <person name="Joly V."/>
            <person name="Sabar M."/>
            <person name="Matton D.P."/>
        </authorList>
    </citation>
    <scope>NUCLEOTIDE SEQUENCE</scope>
</reference>
<name>A0A0V0GP60_SOLCH</name>
<sequence length="73" mass="8631">MGNKYCKKLHPTVVTNSGASHVWRKMIDIREEVEHDIWWQVKAGNSIFWLIIGINKGHYISLKMGMQMCKTWR</sequence>
<dbReference type="AlphaFoldDB" id="A0A0V0GP60"/>
<organism evidence="1">
    <name type="scientific">Solanum chacoense</name>
    <name type="common">Chaco potato</name>
    <dbReference type="NCBI Taxonomy" id="4108"/>
    <lineage>
        <taxon>Eukaryota</taxon>
        <taxon>Viridiplantae</taxon>
        <taxon>Streptophyta</taxon>
        <taxon>Embryophyta</taxon>
        <taxon>Tracheophyta</taxon>
        <taxon>Spermatophyta</taxon>
        <taxon>Magnoliopsida</taxon>
        <taxon>eudicotyledons</taxon>
        <taxon>Gunneridae</taxon>
        <taxon>Pentapetalae</taxon>
        <taxon>asterids</taxon>
        <taxon>lamiids</taxon>
        <taxon>Solanales</taxon>
        <taxon>Solanaceae</taxon>
        <taxon>Solanoideae</taxon>
        <taxon>Solaneae</taxon>
        <taxon>Solanum</taxon>
    </lineage>
</organism>
<accession>A0A0V0GP60</accession>
<proteinExistence type="predicted"/>
<evidence type="ECO:0000313" key="1">
    <source>
        <dbReference type="EMBL" id="JAP09973.1"/>
    </source>
</evidence>
<protein>
    <submittedName>
        <fullName evidence="1">Putative ovule protein</fullName>
    </submittedName>
</protein>
<dbReference type="EMBL" id="GEDG01033979">
    <property type="protein sequence ID" value="JAP09973.1"/>
    <property type="molecule type" value="Transcribed_RNA"/>
</dbReference>